<comment type="caution">
    <text evidence="2">The sequence shown here is derived from an EMBL/GenBank/DDBJ whole genome shotgun (WGS) entry which is preliminary data.</text>
</comment>
<evidence type="ECO:0000256" key="1">
    <source>
        <dbReference type="SAM" id="Coils"/>
    </source>
</evidence>
<keyword evidence="3" id="KW-1185">Reference proteome</keyword>
<dbReference type="Gene3D" id="1.20.120.20">
    <property type="entry name" value="Apolipoprotein"/>
    <property type="match status" value="1"/>
</dbReference>
<proteinExistence type="predicted"/>
<evidence type="ECO:0000313" key="3">
    <source>
        <dbReference type="Proteomes" id="UP000828390"/>
    </source>
</evidence>
<name>A0A9D4DV02_DREPO</name>
<keyword evidence="1" id="KW-0175">Coiled coil</keyword>
<dbReference type="SUPFAM" id="SSF58113">
    <property type="entry name" value="Apolipoprotein A-I"/>
    <property type="match status" value="1"/>
</dbReference>
<gene>
    <name evidence="2" type="ORF">DPMN_189502</name>
</gene>
<reference evidence="2" key="1">
    <citation type="journal article" date="2019" name="bioRxiv">
        <title>The Genome of the Zebra Mussel, Dreissena polymorpha: A Resource for Invasive Species Research.</title>
        <authorList>
            <person name="McCartney M.A."/>
            <person name="Auch B."/>
            <person name="Kono T."/>
            <person name="Mallez S."/>
            <person name="Zhang Y."/>
            <person name="Obille A."/>
            <person name="Becker A."/>
            <person name="Abrahante J.E."/>
            <person name="Garbe J."/>
            <person name="Badalamenti J.P."/>
            <person name="Herman A."/>
            <person name="Mangelson H."/>
            <person name="Liachko I."/>
            <person name="Sullivan S."/>
            <person name="Sone E.D."/>
            <person name="Koren S."/>
            <person name="Silverstein K.A.T."/>
            <person name="Beckman K.B."/>
            <person name="Gohl D.M."/>
        </authorList>
    </citation>
    <scope>NUCLEOTIDE SEQUENCE</scope>
    <source>
        <strain evidence="2">Duluth1</strain>
        <tissue evidence="2">Whole animal</tissue>
    </source>
</reference>
<reference evidence="2" key="2">
    <citation type="submission" date="2020-11" db="EMBL/GenBank/DDBJ databases">
        <authorList>
            <person name="McCartney M.A."/>
            <person name="Auch B."/>
            <person name="Kono T."/>
            <person name="Mallez S."/>
            <person name="Becker A."/>
            <person name="Gohl D.M."/>
            <person name="Silverstein K.A.T."/>
            <person name="Koren S."/>
            <person name="Bechman K.B."/>
            <person name="Herman A."/>
            <person name="Abrahante J.E."/>
            <person name="Garbe J."/>
        </authorList>
    </citation>
    <scope>NUCLEOTIDE SEQUENCE</scope>
    <source>
        <strain evidence="2">Duluth1</strain>
        <tissue evidence="2">Whole animal</tissue>
    </source>
</reference>
<accession>A0A9D4DV02</accession>
<protein>
    <submittedName>
        <fullName evidence="2">Uncharacterized protein</fullName>
    </submittedName>
</protein>
<sequence length="179" mass="20440">MNSELIDEGNGDSVGLVSVLNKLADEMNKLSTFMNKLRKDVRDVNDKLEKVTADVNSKLEKVTEEMEKKLTHKIHNVIDTRFKNEQLKNKQDMEKEVHTLKDELSSYIACLQSQVHDINSKPQICRDLNVCIMNHAQTTNENVNQIVNDLLVDGLKLRHVDFRKAESKLVRIASQGSLL</sequence>
<dbReference type="AlphaFoldDB" id="A0A9D4DV02"/>
<evidence type="ECO:0000313" key="2">
    <source>
        <dbReference type="EMBL" id="KAH3754820.1"/>
    </source>
</evidence>
<dbReference type="EMBL" id="JAIWYP010000010">
    <property type="protein sequence ID" value="KAH3754820.1"/>
    <property type="molecule type" value="Genomic_DNA"/>
</dbReference>
<feature type="coiled-coil region" evidence="1">
    <location>
        <begin position="20"/>
        <end position="103"/>
    </location>
</feature>
<organism evidence="2 3">
    <name type="scientific">Dreissena polymorpha</name>
    <name type="common">Zebra mussel</name>
    <name type="synonym">Mytilus polymorpha</name>
    <dbReference type="NCBI Taxonomy" id="45954"/>
    <lineage>
        <taxon>Eukaryota</taxon>
        <taxon>Metazoa</taxon>
        <taxon>Spiralia</taxon>
        <taxon>Lophotrochozoa</taxon>
        <taxon>Mollusca</taxon>
        <taxon>Bivalvia</taxon>
        <taxon>Autobranchia</taxon>
        <taxon>Heteroconchia</taxon>
        <taxon>Euheterodonta</taxon>
        <taxon>Imparidentia</taxon>
        <taxon>Neoheterodontei</taxon>
        <taxon>Myida</taxon>
        <taxon>Dreissenoidea</taxon>
        <taxon>Dreissenidae</taxon>
        <taxon>Dreissena</taxon>
    </lineage>
</organism>
<dbReference type="Proteomes" id="UP000828390">
    <property type="component" value="Unassembled WGS sequence"/>
</dbReference>